<evidence type="ECO:0000313" key="2">
    <source>
        <dbReference type="Proteomes" id="UP001479290"/>
    </source>
</evidence>
<dbReference type="AlphaFoldDB" id="A0AAW1ZTF6"/>
<keyword evidence="2" id="KW-1185">Reference proteome</keyword>
<evidence type="ECO:0000313" key="1">
    <source>
        <dbReference type="EMBL" id="KAK9963614.1"/>
    </source>
</evidence>
<dbReference type="EMBL" id="JAWDJR010000014">
    <property type="protein sequence ID" value="KAK9963614.1"/>
    <property type="molecule type" value="Genomic_DNA"/>
</dbReference>
<name>A0AAW1ZTF6_CULAL</name>
<feature type="non-terminal residue" evidence="1">
    <location>
        <position position="1"/>
    </location>
</feature>
<accession>A0AAW1ZTF6</accession>
<dbReference type="Proteomes" id="UP001479290">
    <property type="component" value="Unassembled WGS sequence"/>
</dbReference>
<sequence length="74" mass="8430">HMLKVYIMYKYKSGVHVTILMNFRRNSNSLVVAHCKRVLCESTMAASCFSNTYALHTDRTRTADGLCVKQALCK</sequence>
<comment type="caution">
    <text evidence="1">The sequence shown here is derived from an EMBL/GenBank/DDBJ whole genome shotgun (WGS) entry which is preliminary data.</text>
</comment>
<gene>
    <name evidence="1" type="ORF">ABG768_006784</name>
</gene>
<organism evidence="1 2">
    <name type="scientific">Culter alburnus</name>
    <name type="common">Topmouth culter</name>
    <dbReference type="NCBI Taxonomy" id="194366"/>
    <lineage>
        <taxon>Eukaryota</taxon>
        <taxon>Metazoa</taxon>
        <taxon>Chordata</taxon>
        <taxon>Craniata</taxon>
        <taxon>Vertebrata</taxon>
        <taxon>Euteleostomi</taxon>
        <taxon>Actinopterygii</taxon>
        <taxon>Neopterygii</taxon>
        <taxon>Teleostei</taxon>
        <taxon>Ostariophysi</taxon>
        <taxon>Cypriniformes</taxon>
        <taxon>Xenocyprididae</taxon>
        <taxon>Xenocypridinae</taxon>
        <taxon>Culter</taxon>
    </lineage>
</organism>
<reference evidence="1 2" key="1">
    <citation type="submission" date="2024-05" db="EMBL/GenBank/DDBJ databases">
        <title>A high-quality chromosomal-level genome assembly of Topmouth culter (Culter alburnus).</title>
        <authorList>
            <person name="Zhao H."/>
        </authorList>
    </citation>
    <scope>NUCLEOTIDE SEQUENCE [LARGE SCALE GENOMIC DNA]</scope>
    <source>
        <strain evidence="1">CATC2023</strain>
        <tissue evidence="1">Muscle</tissue>
    </source>
</reference>
<protein>
    <submittedName>
        <fullName evidence="1">Uncharacterized protein</fullName>
    </submittedName>
</protein>
<proteinExistence type="predicted"/>